<comment type="similarity">
    <text evidence="1 6">Belongs to the class I-like SAM-binding methyltransferase superfamily. RsmB/NOP family.</text>
</comment>
<dbReference type="GO" id="GO:0003723">
    <property type="term" value="F:RNA binding"/>
    <property type="evidence" value="ECO:0007669"/>
    <property type="project" value="UniProtKB-UniRule"/>
</dbReference>
<dbReference type="GO" id="GO:0008173">
    <property type="term" value="F:RNA methyltransferase activity"/>
    <property type="evidence" value="ECO:0007669"/>
    <property type="project" value="InterPro"/>
</dbReference>
<dbReference type="InterPro" id="IPR029063">
    <property type="entry name" value="SAM-dependent_MTases_sf"/>
</dbReference>
<comment type="caution">
    <text evidence="8">The sequence shown here is derived from an EMBL/GenBank/DDBJ whole genome shotgun (WGS) entry which is preliminary data.</text>
</comment>
<evidence type="ECO:0000256" key="1">
    <source>
        <dbReference type="ARBA" id="ARBA00007494"/>
    </source>
</evidence>
<gene>
    <name evidence="8" type="ORF">IAB70_05705</name>
</gene>
<dbReference type="InterPro" id="IPR018314">
    <property type="entry name" value="RsmB/NOL1/NOP2-like_CS"/>
</dbReference>
<evidence type="ECO:0000256" key="3">
    <source>
        <dbReference type="ARBA" id="ARBA00022679"/>
    </source>
</evidence>
<dbReference type="InterPro" id="IPR011023">
    <property type="entry name" value="Nop2p"/>
</dbReference>
<reference evidence="8" key="2">
    <citation type="journal article" date="2021" name="PeerJ">
        <title>Extensive microbial diversity within the chicken gut microbiome revealed by metagenomics and culture.</title>
        <authorList>
            <person name="Gilroy R."/>
            <person name="Ravi A."/>
            <person name="Getino M."/>
            <person name="Pursley I."/>
            <person name="Horton D.L."/>
            <person name="Alikhan N.F."/>
            <person name="Baker D."/>
            <person name="Gharbi K."/>
            <person name="Hall N."/>
            <person name="Watson M."/>
            <person name="Adriaenssens E.M."/>
            <person name="Foster-Nyarko E."/>
            <person name="Jarju S."/>
            <person name="Secka A."/>
            <person name="Antonio M."/>
            <person name="Oren A."/>
            <person name="Chaudhuri R.R."/>
            <person name="La Ragione R."/>
            <person name="Hildebrand F."/>
            <person name="Pallen M.J."/>
        </authorList>
    </citation>
    <scope>NUCLEOTIDE SEQUENCE</scope>
    <source>
        <strain evidence="8">CHK195-15760</strain>
    </source>
</reference>
<protein>
    <submittedName>
        <fullName evidence="8">RsmB/NOP family class I SAM-dependent RNA methyltransferase</fullName>
    </submittedName>
</protein>
<evidence type="ECO:0000259" key="7">
    <source>
        <dbReference type="PROSITE" id="PS51686"/>
    </source>
</evidence>
<proteinExistence type="inferred from homology"/>
<dbReference type="PRINTS" id="PR02008">
    <property type="entry name" value="RCMTFAMILY"/>
</dbReference>
<evidence type="ECO:0000256" key="2">
    <source>
        <dbReference type="ARBA" id="ARBA00022603"/>
    </source>
</evidence>
<accession>A0A9D1M220</accession>
<feature type="binding site" evidence="6">
    <location>
        <position position="143"/>
    </location>
    <ligand>
        <name>S-adenosyl-L-methionine</name>
        <dbReference type="ChEBI" id="CHEBI:59789"/>
    </ligand>
</feature>
<evidence type="ECO:0000313" key="9">
    <source>
        <dbReference type="Proteomes" id="UP000824093"/>
    </source>
</evidence>
<feature type="binding site" evidence="6">
    <location>
        <position position="186"/>
    </location>
    <ligand>
        <name>S-adenosyl-L-methionine</name>
        <dbReference type="ChEBI" id="CHEBI:59789"/>
    </ligand>
</feature>
<dbReference type="SUPFAM" id="SSF53335">
    <property type="entry name" value="S-adenosyl-L-methionine-dependent methyltransferases"/>
    <property type="match status" value="1"/>
</dbReference>
<keyword evidence="5 6" id="KW-0694">RNA-binding</keyword>
<dbReference type="EMBL" id="DVNH01000044">
    <property type="protein sequence ID" value="HIU52091.1"/>
    <property type="molecule type" value="Genomic_DNA"/>
</dbReference>
<dbReference type="NCBIfam" id="TIGR00446">
    <property type="entry name" value="nop2p"/>
    <property type="match status" value="1"/>
</dbReference>
<evidence type="ECO:0000256" key="4">
    <source>
        <dbReference type="ARBA" id="ARBA00022691"/>
    </source>
</evidence>
<dbReference type="GO" id="GO:0006396">
    <property type="term" value="P:RNA processing"/>
    <property type="evidence" value="ECO:0007669"/>
    <property type="project" value="InterPro"/>
</dbReference>
<dbReference type="PANTHER" id="PTHR22807:SF70">
    <property type="entry name" value="TRNA_RRNA CYTOSINE-C5-METHYLASE, NOL1_NOP2_SUN FAMILY, FUSED TO N-TERMINAL NUSB REGULATOR DOMAIN"/>
    <property type="match status" value="1"/>
</dbReference>
<dbReference type="GO" id="GO:0001510">
    <property type="term" value="P:RNA methylation"/>
    <property type="evidence" value="ECO:0007669"/>
    <property type="project" value="InterPro"/>
</dbReference>
<keyword evidence="2 6" id="KW-0489">Methyltransferase</keyword>
<dbReference type="PROSITE" id="PS01153">
    <property type="entry name" value="NOL1_NOP2_SUN"/>
    <property type="match status" value="1"/>
</dbReference>
<evidence type="ECO:0000256" key="5">
    <source>
        <dbReference type="ARBA" id="ARBA00022884"/>
    </source>
</evidence>
<dbReference type="Pfam" id="PF22458">
    <property type="entry name" value="RsmF-B_ferredox"/>
    <property type="match status" value="1"/>
</dbReference>
<dbReference type="InterPro" id="IPR001678">
    <property type="entry name" value="MeTrfase_RsmB-F_NOP2_dom"/>
</dbReference>
<reference evidence="8" key="1">
    <citation type="submission" date="2020-10" db="EMBL/GenBank/DDBJ databases">
        <authorList>
            <person name="Gilroy R."/>
        </authorList>
    </citation>
    <scope>NUCLEOTIDE SEQUENCE</scope>
    <source>
        <strain evidence="8">CHK195-15760</strain>
    </source>
</reference>
<dbReference type="AlphaFoldDB" id="A0A9D1M220"/>
<keyword evidence="3 6" id="KW-0808">Transferase</keyword>
<organism evidence="8 9">
    <name type="scientific">Candidatus Merdicola faecigallinarum</name>
    <dbReference type="NCBI Taxonomy" id="2840862"/>
    <lineage>
        <taxon>Bacteria</taxon>
        <taxon>Bacillati</taxon>
        <taxon>Bacillota</taxon>
        <taxon>Clostridia</taxon>
        <taxon>Candidatus Merdicola</taxon>
    </lineage>
</organism>
<dbReference type="InterPro" id="IPR049560">
    <property type="entry name" value="MeTrfase_RsmB-F_NOP2_cat"/>
</dbReference>
<dbReference type="PROSITE" id="PS51686">
    <property type="entry name" value="SAM_MT_RSMB_NOP"/>
    <property type="match status" value="1"/>
</dbReference>
<keyword evidence="4 6" id="KW-0949">S-adenosyl-L-methionine</keyword>
<name>A0A9D1M220_9FIRM</name>
<dbReference type="InterPro" id="IPR054728">
    <property type="entry name" value="RsmB-like_ferredoxin"/>
</dbReference>
<evidence type="ECO:0000256" key="6">
    <source>
        <dbReference type="PROSITE-ProRule" id="PRU01023"/>
    </source>
</evidence>
<dbReference type="Proteomes" id="UP000824093">
    <property type="component" value="Unassembled WGS sequence"/>
</dbReference>
<dbReference type="InterPro" id="IPR023267">
    <property type="entry name" value="RCMT"/>
</dbReference>
<feature type="binding site" evidence="6">
    <location>
        <position position="170"/>
    </location>
    <ligand>
        <name>S-adenosyl-L-methionine</name>
        <dbReference type="ChEBI" id="CHEBI:59789"/>
    </ligand>
</feature>
<feature type="domain" description="SAM-dependent MTase RsmB/NOP-type" evidence="7">
    <location>
        <begin position="27"/>
        <end position="303"/>
    </location>
</feature>
<dbReference type="Gene3D" id="3.40.50.150">
    <property type="entry name" value="Vaccinia Virus protein VP39"/>
    <property type="match status" value="1"/>
</dbReference>
<dbReference type="PANTHER" id="PTHR22807">
    <property type="entry name" value="NOP2 YEAST -RELATED NOL1/NOP2/FMU SUN DOMAIN-CONTAINING"/>
    <property type="match status" value="1"/>
</dbReference>
<evidence type="ECO:0000313" key="8">
    <source>
        <dbReference type="EMBL" id="HIU52091.1"/>
    </source>
</evidence>
<dbReference type="Pfam" id="PF01189">
    <property type="entry name" value="Methyltr_RsmB-F"/>
    <property type="match status" value="1"/>
</dbReference>
<feature type="active site" description="Nucleophile" evidence="6">
    <location>
        <position position="240"/>
    </location>
</feature>
<comment type="caution">
    <text evidence="6">Lacks conserved residue(s) required for the propagation of feature annotation.</text>
</comment>
<dbReference type="GO" id="GO:0008757">
    <property type="term" value="F:S-adenosylmethionine-dependent methyltransferase activity"/>
    <property type="evidence" value="ECO:0007669"/>
    <property type="project" value="InterPro"/>
</dbReference>
<sequence>MIPLEKLPENLVKKLETQYQEEDRKRILEGYKGNRYVTLRVNTLKKAVDQIKAEFNQFNIDYEEVPFYQAAFVIKNKTEKELEELEMYQKGEIYLQSLSSMIPPMVLDPKQGEDILDMTAAPGGKTTQIAAMVKNNANITACEMNAIRMERLKYNIEKQGASCVYTMQTDARNLDNFFSFDRILLDAPCTGSGTIQVGEKFSKAIFEEEKIRKITIAQKKLLKKALNLLKPGMEMVYSTCSILKEENEEVLEEILKQGKTEIVPIELTGIEKVPLLPTKIKGTICVCPNSYYEGFFVAKIRKVAPPNVQIASQSHRLK</sequence>